<dbReference type="AlphaFoldDB" id="A0A0F9LV84"/>
<evidence type="ECO:0000313" key="1">
    <source>
        <dbReference type="EMBL" id="KKM99049.1"/>
    </source>
</evidence>
<dbReference type="EMBL" id="LAZR01005545">
    <property type="protein sequence ID" value="KKM99049.1"/>
    <property type="molecule type" value="Genomic_DNA"/>
</dbReference>
<gene>
    <name evidence="1" type="ORF">LCGC14_1151870</name>
</gene>
<protein>
    <submittedName>
        <fullName evidence="1">Uncharacterized protein</fullName>
    </submittedName>
</protein>
<organism evidence="1">
    <name type="scientific">marine sediment metagenome</name>
    <dbReference type="NCBI Taxonomy" id="412755"/>
    <lineage>
        <taxon>unclassified sequences</taxon>
        <taxon>metagenomes</taxon>
        <taxon>ecological metagenomes</taxon>
    </lineage>
</organism>
<comment type="caution">
    <text evidence="1">The sequence shown here is derived from an EMBL/GenBank/DDBJ whole genome shotgun (WGS) entry which is preliminary data.</text>
</comment>
<accession>A0A0F9LV84</accession>
<proteinExistence type="predicted"/>
<name>A0A0F9LV84_9ZZZZ</name>
<reference evidence="1" key="1">
    <citation type="journal article" date="2015" name="Nature">
        <title>Complex archaea that bridge the gap between prokaryotes and eukaryotes.</title>
        <authorList>
            <person name="Spang A."/>
            <person name="Saw J.H."/>
            <person name="Jorgensen S.L."/>
            <person name="Zaremba-Niedzwiedzka K."/>
            <person name="Martijn J."/>
            <person name="Lind A.E."/>
            <person name="van Eijk R."/>
            <person name="Schleper C."/>
            <person name="Guy L."/>
            <person name="Ettema T.J."/>
        </authorList>
    </citation>
    <scope>NUCLEOTIDE SEQUENCE</scope>
</reference>
<sequence length="54" mass="6277">MTDDRFAGLSTMDLIRLRHEVLNSTDPTDMEFRKEIDDRLREISRAQAESHAAD</sequence>